<gene>
    <name evidence="1" type="ORF">JAZ07_19540</name>
</gene>
<dbReference type="EMBL" id="JAEPCM010000723">
    <property type="protein sequence ID" value="MCG7948539.1"/>
    <property type="molecule type" value="Genomic_DNA"/>
</dbReference>
<evidence type="ECO:0000313" key="1">
    <source>
        <dbReference type="EMBL" id="MCG7948539.1"/>
    </source>
</evidence>
<reference evidence="1" key="1">
    <citation type="journal article" date="2021" name="Proc. Natl. Acad. Sci. U.S.A.">
        <title>Global biogeography of chemosynthetic symbionts reveals both localized and globally distributed symbiont groups. .</title>
        <authorList>
            <person name="Osvatic J.T."/>
            <person name="Wilkins L.G.E."/>
            <person name="Leibrecht L."/>
            <person name="Leray M."/>
            <person name="Zauner S."/>
            <person name="Polzin J."/>
            <person name="Camacho Y."/>
            <person name="Gros O."/>
            <person name="van Gils J.A."/>
            <person name="Eisen J.A."/>
            <person name="Petersen J.M."/>
            <person name="Yuen B."/>
        </authorList>
    </citation>
    <scope>NUCLEOTIDE SEQUENCE</scope>
    <source>
        <strain evidence="1">MAGclacostrist064TRANS</strain>
    </source>
</reference>
<proteinExistence type="predicted"/>
<accession>A0A9E4N6P8</accession>
<dbReference type="Proteomes" id="UP000886667">
    <property type="component" value="Unassembled WGS sequence"/>
</dbReference>
<evidence type="ECO:0000313" key="2">
    <source>
        <dbReference type="Proteomes" id="UP000886667"/>
    </source>
</evidence>
<protein>
    <submittedName>
        <fullName evidence="1">Uncharacterized protein</fullName>
    </submittedName>
</protein>
<comment type="caution">
    <text evidence="1">The sequence shown here is derived from an EMBL/GenBank/DDBJ whole genome shotgun (WGS) entry which is preliminary data.</text>
</comment>
<dbReference type="AlphaFoldDB" id="A0A9E4N6P8"/>
<name>A0A9E4N6P8_9GAMM</name>
<organism evidence="1 2">
    <name type="scientific">Candidatus Thiodiazotropha taylori</name>
    <dbReference type="NCBI Taxonomy" id="2792791"/>
    <lineage>
        <taxon>Bacteria</taxon>
        <taxon>Pseudomonadati</taxon>
        <taxon>Pseudomonadota</taxon>
        <taxon>Gammaproteobacteria</taxon>
        <taxon>Chromatiales</taxon>
        <taxon>Sedimenticolaceae</taxon>
        <taxon>Candidatus Thiodiazotropha</taxon>
    </lineage>
</organism>
<sequence length="53" mass="6090">MEEIERWIDETEQARALAFMNINPSFISLLESTLTTTEVPQTTYAQSLSRRIG</sequence>